<accession>A0ABT9AS76</accession>
<keyword evidence="2" id="KW-1185">Reference proteome</keyword>
<name>A0ABT9AS76_9GAMM</name>
<protein>
    <recommendedName>
        <fullName evidence="3">FidL-like membrane protein</fullName>
    </recommendedName>
</protein>
<evidence type="ECO:0008006" key="3">
    <source>
        <dbReference type="Google" id="ProtNLM"/>
    </source>
</evidence>
<evidence type="ECO:0000313" key="2">
    <source>
        <dbReference type="Proteomes" id="UP001176478"/>
    </source>
</evidence>
<gene>
    <name evidence="1" type="ORF">Q5E86_10575</name>
</gene>
<proteinExistence type="predicted"/>
<dbReference type="InterPro" id="IPR031854">
    <property type="entry name" value="FidL-like"/>
</dbReference>
<evidence type="ECO:0000313" key="1">
    <source>
        <dbReference type="EMBL" id="MDO7856791.1"/>
    </source>
</evidence>
<sequence>MRKITILLCVIALLSVGLFFYSVTVEDNKYCSAQINSNFESPLYPKAGYEIDLRIVHQKDNSGYIKLVGSISTDKTYSVNRVVHYTNSTIDEIDNIKTKITLVRKAKNDNVSDEVFNHYLKAFSFGTTSYSKINQISPGRYLFSSAFGPYFICGEQKENELPPIWYQ</sequence>
<dbReference type="EMBL" id="JAUQTG010000005">
    <property type="protein sequence ID" value="MDO7856791.1"/>
    <property type="molecule type" value="Genomic_DNA"/>
</dbReference>
<reference evidence="1" key="1">
    <citation type="submission" date="2023-07" db="EMBL/GenBank/DDBJ databases">
        <authorList>
            <person name="Yang W."/>
            <person name="Chen J."/>
            <person name="Ji P."/>
            <person name="Hu F."/>
        </authorList>
    </citation>
    <scope>NUCLEOTIDE SEQUENCE</scope>
    <source>
        <strain evidence="1">CRE-138-0111</strain>
    </source>
</reference>
<reference evidence="1" key="2">
    <citation type="journal article" date="2024" name="Int. J. Antimicrob. Agents">
        <title>Identification of a novel Providencia species showing multi-drug-resistant in three patients with hospital-acquired infection.</title>
        <authorList>
            <person name="Yang W."/>
            <person name="Chen J."/>
            <person name="Yang F."/>
            <person name="Ji P."/>
            <person name="Shen S."/>
            <person name="Yin D."/>
            <person name="Hu F."/>
        </authorList>
    </citation>
    <scope>NUCLEOTIDE SEQUENCE</scope>
    <source>
        <strain evidence="1">CRE-138-0111</strain>
    </source>
</reference>
<comment type="caution">
    <text evidence="1">The sequence shown here is derived from an EMBL/GenBank/DDBJ whole genome shotgun (WGS) entry which is preliminary data.</text>
</comment>
<dbReference type="Pfam" id="PF15941">
    <property type="entry name" value="FidL_like"/>
    <property type="match status" value="1"/>
</dbReference>
<dbReference type="Proteomes" id="UP001176478">
    <property type="component" value="Unassembled WGS sequence"/>
</dbReference>
<organism evidence="1 2">
    <name type="scientific">Providencia huashanensis</name>
    <dbReference type="NCBI Taxonomy" id="3037798"/>
    <lineage>
        <taxon>Bacteria</taxon>
        <taxon>Pseudomonadati</taxon>
        <taxon>Pseudomonadota</taxon>
        <taxon>Gammaproteobacteria</taxon>
        <taxon>Enterobacterales</taxon>
        <taxon>Morganellaceae</taxon>
        <taxon>Providencia</taxon>
    </lineage>
</organism>